<accession>A0A8G1RGF5</accession>
<sequence>MKMSPVSISFIILAAMGVAATPLNHAESVGVRSENNVQVKYDGQCRKSENQCRYTAQSGRTAICKCQFRKCSKDGAKCNFDSYNRDCNCYQWFAHGWLWAKLMCVLWSRTGSRRRTSQLVGGMEITDCCY</sequence>
<dbReference type="Gene3D" id="2.40.50.60">
    <property type="entry name" value="Antifungal protein domain"/>
    <property type="match status" value="1"/>
</dbReference>
<dbReference type="OrthoDB" id="4478077at2759"/>
<dbReference type="InterPro" id="IPR023112">
    <property type="entry name" value="Antifungal-protein_dom_sf"/>
</dbReference>
<keyword evidence="2" id="KW-0295">Fungicide</keyword>
<evidence type="ECO:0000256" key="1">
    <source>
        <dbReference type="ARBA" id="ARBA00022529"/>
    </source>
</evidence>
<dbReference type="EMBL" id="KZ824712">
    <property type="protein sequence ID" value="RAK71678.1"/>
    <property type="molecule type" value="Genomic_DNA"/>
</dbReference>
<keyword evidence="1" id="KW-0929">Antimicrobial</keyword>
<dbReference type="GO" id="GO:0050832">
    <property type="term" value="P:defense response to fungus"/>
    <property type="evidence" value="ECO:0007669"/>
    <property type="project" value="UniProtKB-KW"/>
</dbReference>
<evidence type="ECO:0000313" key="4">
    <source>
        <dbReference type="EMBL" id="RAK71678.1"/>
    </source>
</evidence>
<proteinExistence type="predicted"/>
<dbReference type="Pfam" id="PF11402">
    <property type="entry name" value="Antifungal_prot"/>
    <property type="match status" value="1"/>
</dbReference>
<dbReference type="SUPFAM" id="SSF57598">
    <property type="entry name" value="Antifungal protein (AGAFP)"/>
    <property type="match status" value="1"/>
</dbReference>
<keyword evidence="5" id="KW-1185">Reference proteome</keyword>
<dbReference type="AlphaFoldDB" id="A0A8G1RGF5"/>
<evidence type="ECO:0000256" key="3">
    <source>
        <dbReference type="SAM" id="SignalP"/>
    </source>
</evidence>
<feature type="signal peptide" evidence="3">
    <location>
        <begin position="1"/>
        <end position="20"/>
    </location>
</feature>
<dbReference type="InterPro" id="IPR022706">
    <property type="entry name" value="Antifungal_prot"/>
</dbReference>
<gene>
    <name evidence="4" type="ORF">BO72DRAFT_309816</name>
</gene>
<evidence type="ECO:0000256" key="2">
    <source>
        <dbReference type="ARBA" id="ARBA00022577"/>
    </source>
</evidence>
<name>A0A8G1RGF5_9EURO</name>
<protein>
    <recommendedName>
        <fullName evidence="6">Antimicrobial peptide</fullName>
    </recommendedName>
</protein>
<dbReference type="GO" id="GO:0031640">
    <property type="term" value="P:killing of cells of another organism"/>
    <property type="evidence" value="ECO:0007669"/>
    <property type="project" value="UniProtKB-KW"/>
</dbReference>
<evidence type="ECO:0008006" key="6">
    <source>
        <dbReference type="Google" id="ProtNLM"/>
    </source>
</evidence>
<organism evidence="4 5">
    <name type="scientific">Aspergillus fijiensis CBS 313.89</name>
    <dbReference type="NCBI Taxonomy" id="1448319"/>
    <lineage>
        <taxon>Eukaryota</taxon>
        <taxon>Fungi</taxon>
        <taxon>Dikarya</taxon>
        <taxon>Ascomycota</taxon>
        <taxon>Pezizomycotina</taxon>
        <taxon>Eurotiomycetes</taxon>
        <taxon>Eurotiomycetidae</taxon>
        <taxon>Eurotiales</taxon>
        <taxon>Aspergillaceae</taxon>
        <taxon>Aspergillus</taxon>
    </lineage>
</organism>
<dbReference type="RefSeq" id="XP_040795690.1">
    <property type="nucleotide sequence ID" value="XM_040940499.1"/>
</dbReference>
<dbReference type="Proteomes" id="UP000249789">
    <property type="component" value="Unassembled WGS sequence"/>
</dbReference>
<feature type="chain" id="PRO_5034541650" description="Antimicrobial peptide" evidence="3">
    <location>
        <begin position="21"/>
        <end position="130"/>
    </location>
</feature>
<dbReference type="VEuPathDB" id="FungiDB:BO72DRAFT_309816"/>
<dbReference type="GeneID" id="63857832"/>
<evidence type="ECO:0000313" key="5">
    <source>
        <dbReference type="Proteomes" id="UP000249789"/>
    </source>
</evidence>
<keyword evidence="3" id="KW-0732">Signal</keyword>
<reference evidence="4 5" key="1">
    <citation type="submission" date="2018-02" db="EMBL/GenBank/DDBJ databases">
        <title>The genomes of Aspergillus section Nigri reveals drivers in fungal speciation.</title>
        <authorList>
            <consortium name="DOE Joint Genome Institute"/>
            <person name="Vesth T.C."/>
            <person name="Nybo J."/>
            <person name="Theobald S."/>
            <person name="Brandl J."/>
            <person name="Frisvad J.C."/>
            <person name="Nielsen K.F."/>
            <person name="Lyhne E.K."/>
            <person name="Kogle M.E."/>
            <person name="Kuo A."/>
            <person name="Riley R."/>
            <person name="Clum A."/>
            <person name="Nolan M."/>
            <person name="Lipzen A."/>
            <person name="Salamov A."/>
            <person name="Henrissat B."/>
            <person name="Wiebenga A."/>
            <person name="De vries R.P."/>
            <person name="Grigoriev I.V."/>
            <person name="Mortensen U.H."/>
            <person name="Andersen M.R."/>
            <person name="Baker S.E."/>
        </authorList>
    </citation>
    <scope>NUCLEOTIDE SEQUENCE [LARGE SCALE GENOMIC DNA]</scope>
    <source>
        <strain evidence="4 5">CBS 313.89</strain>
    </source>
</reference>